<name>A0A929FYB1_9PSEU</name>
<sequence>MKANLAYWAYWVGEIPEQWTSDAEMLTDGQPWSGELLLNSLLGGLENAPYRDLCAHALNALIPYRRGLDRPDLRKRVLDVIDRVTDTHEFARDSLRKLDQLSYALRSSHV</sequence>
<dbReference type="Proteomes" id="UP000598360">
    <property type="component" value="Unassembled WGS sequence"/>
</dbReference>
<dbReference type="EMBL" id="JADEYC010000022">
    <property type="protein sequence ID" value="MBE9375591.1"/>
    <property type="molecule type" value="Genomic_DNA"/>
</dbReference>
<comment type="caution">
    <text evidence="1">The sequence shown here is derived from an EMBL/GenBank/DDBJ whole genome shotgun (WGS) entry which is preliminary data.</text>
</comment>
<proteinExistence type="predicted"/>
<evidence type="ECO:0000313" key="1">
    <source>
        <dbReference type="EMBL" id="MBE9375591.1"/>
    </source>
</evidence>
<protein>
    <submittedName>
        <fullName evidence="1">Uncharacterized protein</fullName>
    </submittedName>
</protein>
<evidence type="ECO:0000313" key="2">
    <source>
        <dbReference type="Proteomes" id="UP000598360"/>
    </source>
</evidence>
<accession>A0A929FYB1</accession>
<keyword evidence="2" id="KW-1185">Reference proteome</keyword>
<organism evidence="1 2">
    <name type="scientific">Saccharopolyspora montiporae</name>
    <dbReference type="NCBI Taxonomy" id="2781240"/>
    <lineage>
        <taxon>Bacteria</taxon>
        <taxon>Bacillati</taxon>
        <taxon>Actinomycetota</taxon>
        <taxon>Actinomycetes</taxon>
        <taxon>Pseudonocardiales</taxon>
        <taxon>Pseudonocardiaceae</taxon>
        <taxon>Saccharopolyspora</taxon>
    </lineage>
</organism>
<reference evidence="1" key="1">
    <citation type="submission" date="2020-10" db="EMBL/GenBank/DDBJ databases">
        <title>Diversity and distribution of actinomycetes associated with coral in the coast of Hainan.</title>
        <authorList>
            <person name="Li F."/>
        </authorList>
    </citation>
    <scope>NUCLEOTIDE SEQUENCE</scope>
    <source>
        <strain evidence="1">HNM0983</strain>
    </source>
</reference>
<gene>
    <name evidence="1" type="ORF">IQ251_14150</name>
</gene>
<dbReference type="AlphaFoldDB" id="A0A929FYB1"/>